<proteinExistence type="inferred from homology"/>
<dbReference type="GO" id="GO:0003676">
    <property type="term" value="F:nucleic acid binding"/>
    <property type="evidence" value="ECO:0007669"/>
    <property type="project" value="InterPro"/>
</dbReference>
<dbReference type="PANTHER" id="PTHR47959:SF13">
    <property type="entry name" value="ATP-DEPENDENT RNA HELICASE RHLE"/>
    <property type="match status" value="1"/>
</dbReference>
<feature type="domain" description="Helicase ATP-binding" evidence="9">
    <location>
        <begin position="85"/>
        <end position="267"/>
    </location>
</feature>
<dbReference type="InterPro" id="IPR050079">
    <property type="entry name" value="DEAD_box_RNA_helicase"/>
</dbReference>
<evidence type="ECO:0000313" key="12">
    <source>
        <dbReference type="EMBL" id="SDZ29977.1"/>
    </source>
</evidence>
<dbReference type="CDD" id="cd00268">
    <property type="entry name" value="DEADc"/>
    <property type="match status" value="1"/>
</dbReference>
<dbReference type="GO" id="GO:0003724">
    <property type="term" value="F:RNA helicase activity"/>
    <property type="evidence" value="ECO:0007669"/>
    <property type="project" value="InterPro"/>
</dbReference>
<evidence type="ECO:0000256" key="6">
    <source>
        <dbReference type="PROSITE-ProRule" id="PRU00552"/>
    </source>
</evidence>
<dbReference type="InterPro" id="IPR001650">
    <property type="entry name" value="Helicase_C-like"/>
</dbReference>
<feature type="domain" description="DEAD-box RNA helicase Q" evidence="11">
    <location>
        <begin position="54"/>
        <end position="82"/>
    </location>
</feature>
<evidence type="ECO:0000256" key="7">
    <source>
        <dbReference type="RuleBase" id="RU000492"/>
    </source>
</evidence>
<evidence type="ECO:0000256" key="4">
    <source>
        <dbReference type="ARBA" id="ARBA00022840"/>
    </source>
</evidence>
<dbReference type="GO" id="GO:0005829">
    <property type="term" value="C:cytosol"/>
    <property type="evidence" value="ECO:0007669"/>
    <property type="project" value="TreeGrafter"/>
</dbReference>
<feature type="region of interest" description="Disordered" evidence="8">
    <location>
        <begin position="445"/>
        <end position="491"/>
    </location>
</feature>
<reference evidence="12 13" key="1">
    <citation type="submission" date="2016-10" db="EMBL/GenBank/DDBJ databases">
        <authorList>
            <person name="de Groot N.N."/>
        </authorList>
    </citation>
    <scope>NUCLEOTIDE SEQUENCE [LARGE SCALE GENOMIC DNA]</scope>
    <source>
        <strain evidence="12 13">LMG 24775</strain>
    </source>
</reference>
<evidence type="ECO:0000256" key="2">
    <source>
        <dbReference type="ARBA" id="ARBA00022801"/>
    </source>
</evidence>
<keyword evidence="1 7" id="KW-0547">Nucleotide-binding</keyword>
<evidence type="ECO:0000256" key="8">
    <source>
        <dbReference type="SAM" id="MobiDB-lite"/>
    </source>
</evidence>
<dbReference type="PROSITE" id="PS51195">
    <property type="entry name" value="Q_MOTIF"/>
    <property type="match status" value="1"/>
</dbReference>
<feature type="short sequence motif" description="Q motif" evidence="6">
    <location>
        <begin position="54"/>
        <end position="82"/>
    </location>
</feature>
<dbReference type="Pfam" id="PF00271">
    <property type="entry name" value="Helicase_C"/>
    <property type="match status" value="1"/>
</dbReference>
<feature type="domain" description="Helicase C-terminal" evidence="10">
    <location>
        <begin position="294"/>
        <end position="452"/>
    </location>
</feature>
<keyword evidence="2 7" id="KW-0378">Hydrolase</keyword>
<evidence type="ECO:0000259" key="11">
    <source>
        <dbReference type="PROSITE" id="PS51195"/>
    </source>
</evidence>
<name>A0A1H3RWH0_9BURK</name>
<dbReference type="GO" id="GO:0005524">
    <property type="term" value="F:ATP binding"/>
    <property type="evidence" value="ECO:0007669"/>
    <property type="project" value="UniProtKB-KW"/>
</dbReference>
<dbReference type="PROSITE" id="PS51192">
    <property type="entry name" value="HELICASE_ATP_BIND_1"/>
    <property type="match status" value="1"/>
</dbReference>
<feature type="compositionally biased region" description="Basic residues" evidence="8">
    <location>
        <begin position="467"/>
        <end position="476"/>
    </location>
</feature>
<gene>
    <name evidence="12" type="ORF">SAMN05421547_11731</name>
</gene>
<dbReference type="SMART" id="SM00490">
    <property type="entry name" value="HELICc"/>
    <property type="match status" value="1"/>
</dbReference>
<dbReference type="AlphaFoldDB" id="A0A1H3RWH0"/>
<organism evidence="12 13">
    <name type="scientific">Delftia lacustris</name>
    <dbReference type="NCBI Taxonomy" id="558537"/>
    <lineage>
        <taxon>Bacteria</taxon>
        <taxon>Pseudomonadati</taxon>
        <taxon>Pseudomonadota</taxon>
        <taxon>Betaproteobacteria</taxon>
        <taxon>Burkholderiales</taxon>
        <taxon>Comamonadaceae</taxon>
        <taxon>Delftia</taxon>
    </lineage>
</organism>
<dbReference type="EMBL" id="FNPE01000017">
    <property type="protein sequence ID" value="SDZ29977.1"/>
    <property type="molecule type" value="Genomic_DNA"/>
</dbReference>
<dbReference type="Gene3D" id="3.40.50.300">
    <property type="entry name" value="P-loop containing nucleotide triphosphate hydrolases"/>
    <property type="match status" value="2"/>
</dbReference>
<dbReference type="InterPro" id="IPR044742">
    <property type="entry name" value="DEAD/DEAH_RhlB"/>
</dbReference>
<dbReference type="PROSITE" id="PS00039">
    <property type="entry name" value="DEAD_ATP_HELICASE"/>
    <property type="match status" value="1"/>
</dbReference>
<evidence type="ECO:0000313" key="13">
    <source>
        <dbReference type="Proteomes" id="UP000183417"/>
    </source>
</evidence>
<dbReference type="Pfam" id="PF00270">
    <property type="entry name" value="DEAD"/>
    <property type="match status" value="1"/>
</dbReference>
<dbReference type="Proteomes" id="UP000183417">
    <property type="component" value="Unassembled WGS sequence"/>
</dbReference>
<dbReference type="PANTHER" id="PTHR47959">
    <property type="entry name" value="ATP-DEPENDENT RNA HELICASE RHLE-RELATED"/>
    <property type="match status" value="1"/>
</dbReference>
<evidence type="ECO:0000256" key="3">
    <source>
        <dbReference type="ARBA" id="ARBA00022806"/>
    </source>
</evidence>
<dbReference type="InterPro" id="IPR014001">
    <property type="entry name" value="Helicase_ATP-bd"/>
</dbReference>
<dbReference type="GO" id="GO:0016787">
    <property type="term" value="F:hydrolase activity"/>
    <property type="evidence" value="ECO:0007669"/>
    <property type="project" value="UniProtKB-KW"/>
</dbReference>
<dbReference type="SMART" id="SM00487">
    <property type="entry name" value="DEXDc"/>
    <property type="match status" value="1"/>
</dbReference>
<evidence type="ECO:0000259" key="10">
    <source>
        <dbReference type="PROSITE" id="PS51194"/>
    </source>
</evidence>
<sequence>MNSLLVGSAAWPERPGQAPCFTQRRGFADNAPPALVAGPFLRRGSGPSHSLHTMNFASLGLSPALVSSLQDLGLVDPTPIQTQSIAPVLAGRDLWACAPTGSGKTAAYLLPLLQRWMDGGKAQGAQGGFVRTLTTLIVVPTRELAQQVGETLSDLGRTLRQPPRIGVVYGGVSINPQMMMLRGSADFLVATPGRLLDLVEHNAVRLSAVRHLVLDEADRLLDLGFQEELQRVLALLPKQRQTLLFSATYPDAVQSLATGLLHDPVQARVDAAEGQDAASPQSITQRAIAVDRARRTQLLRQLVQGDTAAGTDPVTLERALVFVATRHTAELVAEKLYKAGIFATAFHGDLSQGARKEALADFKAKRWQVMITTDLAARGIDITQLPLVVNYDLPRSATDYVHRIGRTGRAGEDGTAISFVTPADQAHWALICKRNQLDLELEQLPGFEPTEPAPPPPVAQDGNGGIKGRRPSKKDKLRAAAAEAAKTAKKN</sequence>
<evidence type="ECO:0000256" key="1">
    <source>
        <dbReference type="ARBA" id="ARBA00022741"/>
    </source>
</evidence>
<comment type="similarity">
    <text evidence="5 7">Belongs to the DEAD box helicase family.</text>
</comment>
<keyword evidence="3 7" id="KW-0347">Helicase</keyword>
<evidence type="ECO:0000259" key="9">
    <source>
        <dbReference type="PROSITE" id="PS51192"/>
    </source>
</evidence>
<protein>
    <submittedName>
        <fullName evidence="12">Superfamily II DNA and RNA helicase</fullName>
    </submittedName>
</protein>
<accession>A0A1H3RWH0</accession>
<dbReference type="InterPro" id="IPR000629">
    <property type="entry name" value="RNA-helicase_DEAD-box_CS"/>
</dbReference>
<dbReference type="PROSITE" id="PS51194">
    <property type="entry name" value="HELICASE_CTER"/>
    <property type="match status" value="1"/>
</dbReference>
<keyword evidence="4 7" id="KW-0067">ATP-binding</keyword>
<dbReference type="SUPFAM" id="SSF52540">
    <property type="entry name" value="P-loop containing nucleoside triphosphate hydrolases"/>
    <property type="match status" value="1"/>
</dbReference>
<dbReference type="InterPro" id="IPR014014">
    <property type="entry name" value="RNA_helicase_DEAD_Q_motif"/>
</dbReference>
<dbReference type="InterPro" id="IPR027417">
    <property type="entry name" value="P-loop_NTPase"/>
</dbReference>
<dbReference type="InterPro" id="IPR011545">
    <property type="entry name" value="DEAD/DEAH_box_helicase_dom"/>
</dbReference>
<dbReference type="CDD" id="cd18787">
    <property type="entry name" value="SF2_C_DEAD"/>
    <property type="match status" value="1"/>
</dbReference>
<evidence type="ECO:0000256" key="5">
    <source>
        <dbReference type="ARBA" id="ARBA00038437"/>
    </source>
</evidence>